<evidence type="ECO:0000313" key="2">
    <source>
        <dbReference type="Proteomes" id="UP000198379"/>
    </source>
</evidence>
<gene>
    <name evidence="1" type="ORF">SAMN06265376_106196</name>
</gene>
<organism evidence="1 2">
    <name type="scientific">Dokdonia pacifica</name>
    <dbReference type="NCBI Taxonomy" id="1627892"/>
    <lineage>
        <taxon>Bacteria</taxon>
        <taxon>Pseudomonadati</taxon>
        <taxon>Bacteroidota</taxon>
        <taxon>Flavobacteriia</taxon>
        <taxon>Flavobacteriales</taxon>
        <taxon>Flavobacteriaceae</taxon>
        <taxon>Dokdonia</taxon>
    </lineage>
</organism>
<dbReference type="EMBL" id="FZNY01000006">
    <property type="protein sequence ID" value="SNS07613.1"/>
    <property type="molecule type" value="Genomic_DNA"/>
</dbReference>
<dbReference type="RefSeq" id="WP_089372809.1">
    <property type="nucleotide sequence ID" value="NZ_BMEP01000005.1"/>
</dbReference>
<sequence length="89" mass="10048">MTHSGLLIKLKERKESLRGTTLIISKDGVNNMYTSLWSFGIAIMTLDKNASYELDGSRVTVNPTTHKSITIYNFNKVNNSPFKRNVLGR</sequence>
<dbReference type="OrthoDB" id="9802587at2"/>
<evidence type="ECO:0000313" key="1">
    <source>
        <dbReference type="EMBL" id="SNS07613.1"/>
    </source>
</evidence>
<dbReference type="AlphaFoldDB" id="A0A239BKN8"/>
<keyword evidence="2" id="KW-1185">Reference proteome</keyword>
<dbReference type="Proteomes" id="UP000198379">
    <property type="component" value="Unassembled WGS sequence"/>
</dbReference>
<reference evidence="1 2" key="1">
    <citation type="submission" date="2017-06" db="EMBL/GenBank/DDBJ databases">
        <authorList>
            <person name="Kim H.J."/>
            <person name="Triplett B.A."/>
        </authorList>
    </citation>
    <scope>NUCLEOTIDE SEQUENCE [LARGE SCALE GENOMIC DNA]</scope>
    <source>
        <strain evidence="1 2">DSM 25597</strain>
    </source>
</reference>
<accession>A0A239BKN8</accession>
<protein>
    <submittedName>
        <fullName evidence="1">Uncharacterized protein</fullName>
    </submittedName>
</protein>
<name>A0A239BKN8_9FLAO</name>
<proteinExistence type="predicted"/>